<evidence type="ECO:0000313" key="3">
    <source>
        <dbReference type="Proteomes" id="UP000505020"/>
    </source>
</evidence>
<evidence type="ECO:0000256" key="1">
    <source>
        <dbReference type="SAM" id="Phobius"/>
    </source>
</evidence>
<reference evidence="2 3" key="1">
    <citation type="submission" date="2020-05" db="EMBL/GenBank/DDBJ databases">
        <title>Halorubrum RHB-C sp.nov., an extremely halophilic archaeon isolated from solar salt farm.</title>
        <authorList>
            <person name="Ho H."/>
            <person name="Danganan R.E."/>
            <person name="Dedeles G.R."/>
            <person name="Kim S.-G."/>
        </authorList>
    </citation>
    <scope>NUCLEOTIDE SEQUENCE [LARGE SCALE GENOMIC DNA]</scope>
    <source>
        <strain evidence="2 3">RHB-C</strain>
    </source>
</reference>
<feature type="transmembrane region" description="Helical" evidence="1">
    <location>
        <begin position="66"/>
        <end position="88"/>
    </location>
</feature>
<dbReference type="KEGG" id="hsai:HPS36_02065"/>
<dbReference type="AlphaFoldDB" id="A0A7D3YC77"/>
<keyword evidence="1" id="KW-0812">Transmembrane</keyword>
<sequence>MWVAFWLALALFASGATYSYAIGAPKRRVYLTTASASAAWGILAITAPAVFTLTETGETVPVGAPLELQLFVTGMAVFSLLVLVLYYLGLYPPESNANDPTEPDRS</sequence>
<keyword evidence="1" id="KW-1133">Transmembrane helix</keyword>
<dbReference type="GeneID" id="55593749"/>
<dbReference type="RefSeq" id="WP_173228326.1">
    <property type="nucleotide sequence ID" value="NZ_CP053941.1"/>
</dbReference>
<accession>A0A7D3YC77</accession>
<feature type="transmembrane region" description="Helical" evidence="1">
    <location>
        <begin position="37"/>
        <end position="54"/>
    </location>
</feature>
<name>A0A7D3YC77_9EURY</name>
<dbReference type="Proteomes" id="UP000505020">
    <property type="component" value="Chromosome"/>
</dbReference>
<organism evidence="2 3">
    <name type="scientific">Halorubrum salinarum</name>
    <dbReference type="NCBI Taxonomy" id="2739057"/>
    <lineage>
        <taxon>Archaea</taxon>
        <taxon>Methanobacteriati</taxon>
        <taxon>Methanobacteriota</taxon>
        <taxon>Stenosarchaea group</taxon>
        <taxon>Halobacteria</taxon>
        <taxon>Halobacteriales</taxon>
        <taxon>Haloferacaceae</taxon>
        <taxon>Halorubrum</taxon>
    </lineage>
</organism>
<evidence type="ECO:0000313" key="2">
    <source>
        <dbReference type="EMBL" id="QKG91688.1"/>
    </source>
</evidence>
<keyword evidence="3" id="KW-1185">Reference proteome</keyword>
<proteinExistence type="predicted"/>
<protein>
    <submittedName>
        <fullName evidence="2">Uncharacterized protein</fullName>
    </submittedName>
</protein>
<dbReference type="EMBL" id="CP053941">
    <property type="protein sequence ID" value="QKG91688.1"/>
    <property type="molecule type" value="Genomic_DNA"/>
</dbReference>
<keyword evidence="1" id="KW-0472">Membrane</keyword>
<gene>
    <name evidence="2" type="ORF">HPS36_02065</name>
</gene>